<feature type="compositionally biased region" description="Polar residues" evidence="1">
    <location>
        <begin position="322"/>
        <end position="333"/>
    </location>
</feature>
<evidence type="ECO:0000313" key="3">
    <source>
        <dbReference type="Proteomes" id="UP001163105"/>
    </source>
</evidence>
<keyword evidence="2" id="KW-0645">Protease</keyword>
<dbReference type="AlphaFoldDB" id="A0AB34FMS8"/>
<proteinExistence type="predicted"/>
<dbReference type="GO" id="GO:0004180">
    <property type="term" value="F:carboxypeptidase activity"/>
    <property type="evidence" value="ECO:0007669"/>
    <property type="project" value="UniProtKB-KW"/>
</dbReference>
<gene>
    <name evidence="2" type="ORF">O9K51_06242</name>
</gene>
<comment type="caution">
    <text evidence="2">The sequence shown here is derived from an EMBL/GenBank/DDBJ whole genome shotgun (WGS) entry which is preliminary data.</text>
</comment>
<dbReference type="PANTHER" id="PTHR39606:SF1">
    <property type="entry name" value="CELL SURFACE PROTEIN"/>
    <property type="match status" value="1"/>
</dbReference>
<feature type="compositionally biased region" description="Low complexity" evidence="1">
    <location>
        <begin position="234"/>
        <end position="247"/>
    </location>
</feature>
<keyword evidence="2" id="KW-0378">Hydrolase</keyword>
<feature type="compositionally biased region" description="Basic and acidic residues" evidence="1">
    <location>
        <begin position="409"/>
        <end position="418"/>
    </location>
</feature>
<evidence type="ECO:0000256" key="1">
    <source>
        <dbReference type="SAM" id="MobiDB-lite"/>
    </source>
</evidence>
<feature type="compositionally biased region" description="Basic and acidic residues" evidence="1">
    <location>
        <begin position="148"/>
        <end position="158"/>
    </location>
</feature>
<feature type="compositionally biased region" description="Low complexity" evidence="1">
    <location>
        <begin position="106"/>
        <end position="142"/>
    </location>
</feature>
<feature type="compositionally biased region" description="Basic and acidic residues" evidence="1">
    <location>
        <begin position="473"/>
        <end position="492"/>
    </location>
</feature>
<sequence>MSSIVNKVKEALHHDKDESKDTTDNKHTTHTTHNEPRTGTTTGAGIGSHDGAYTTGDNYGLGGNNRGTDGPATKTDGPHSSNVANKVDPRVDSDRDHSKNLGANPHGTATTTGSNTHTTTGTSGLAGTTGHSTSTTAGPHSSNLANKTDPRVDSDLDGSRNMGATTTHGTTGTHGTSGLTGTTGHSTTHHSGGYAAGAGNPLGTGAAPAAHQQASHNTSGLATGTAAGAGAGLAGHHATTGTHTHGGTTIGDNRGFDGPASKTDGPHSSNLANKVDPRVDSDRDHSKNLGANPHGTATTGNTSSTTHGTTGSGAFFTGSGNNTHSTYGNTGMPATTGTGTHDTTGLTGTHGTTGTSGLTGSHGTTGTSGLTGTHNTTGTSGLTGTHGTTGASEGAFGPHSSRVANAADPRVDSDRDNRANIGATGAHHSGLSSNQSGLTGTHATHGTTGATGAAGGLAGSTHPGPAPNTAGPHKSDMLNKVDPRVDSDRDGSKTVGGDKTTGSSMAHKDPTDAAQVPPSVLQKHVGGVYVAHDDHSHDRERRHSVSHQEQHRGL</sequence>
<organism evidence="2 3">
    <name type="scientific">Purpureocillium lavendulum</name>
    <dbReference type="NCBI Taxonomy" id="1247861"/>
    <lineage>
        <taxon>Eukaryota</taxon>
        <taxon>Fungi</taxon>
        <taxon>Dikarya</taxon>
        <taxon>Ascomycota</taxon>
        <taxon>Pezizomycotina</taxon>
        <taxon>Sordariomycetes</taxon>
        <taxon>Hypocreomycetidae</taxon>
        <taxon>Hypocreales</taxon>
        <taxon>Ophiocordycipitaceae</taxon>
        <taxon>Purpureocillium</taxon>
    </lineage>
</organism>
<dbReference type="Proteomes" id="UP001163105">
    <property type="component" value="Unassembled WGS sequence"/>
</dbReference>
<accession>A0AB34FMS8</accession>
<feature type="region of interest" description="Disordered" evidence="1">
    <location>
        <begin position="1"/>
        <end position="554"/>
    </location>
</feature>
<keyword evidence="2" id="KW-0121">Carboxypeptidase</keyword>
<feature type="compositionally biased region" description="Low complexity" evidence="1">
    <location>
        <begin position="335"/>
        <end position="390"/>
    </location>
</feature>
<feature type="compositionally biased region" description="Basic and acidic residues" evidence="1">
    <location>
        <begin position="275"/>
        <end position="287"/>
    </location>
</feature>
<dbReference type="EMBL" id="JAQHRD010000005">
    <property type="protein sequence ID" value="KAJ6440452.1"/>
    <property type="molecule type" value="Genomic_DNA"/>
</dbReference>
<protein>
    <submittedName>
        <fullName evidence="2">Carboxypeptidase</fullName>
    </submittedName>
</protein>
<name>A0AB34FMS8_9HYPO</name>
<evidence type="ECO:0000313" key="2">
    <source>
        <dbReference type="EMBL" id="KAJ6440452.1"/>
    </source>
</evidence>
<keyword evidence="3" id="KW-1185">Reference proteome</keyword>
<dbReference type="PANTHER" id="PTHR39606">
    <property type="entry name" value="SURFACE PROTEIN, PUTATIVE-RELATED"/>
    <property type="match status" value="1"/>
</dbReference>
<feature type="compositionally biased region" description="Basic and acidic residues" evidence="1">
    <location>
        <begin position="7"/>
        <end position="36"/>
    </location>
</feature>
<reference evidence="2" key="1">
    <citation type="submission" date="2023-01" db="EMBL/GenBank/DDBJ databases">
        <title>The growth and conidiation of Purpureocillium lavendulum are regulated by nitrogen source and histone H3K14 acetylation.</title>
        <authorList>
            <person name="Tang P."/>
            <person name="Han J."/>
            <person name="Zhang C."/>
            <person name="Tang P."/>
            <person name="Qi F."/>
            <person name="Zhang K."/>
            <person name="Liang L."/>
        </authorList>
    </citation>
    <scope>NUCLEOTIDE SEQUENCE</scope>
    <source>
        <strain evidence="2">YMF1.00683</strain>
    </source>
</reference>
<feature type="compositionally biased region" description="Low complexity" evidence="1">
    <location>
        <begin position="165"/>
        <end position="193"/>
    </location>
</feature>
<feature type="compositionally biased region" description="Low complexity" evidence="1">
    <location>
        <begin position="436"/>
        <end position="451"/>
    </location>
</feature>
<feature type="compositionally biased region" description="Low complexity" evidence="1">
    <location>
        <begin position="294"/>
        <end position="321"/>
    </location>
</feature>
<feature type="compositionally biased region" description="Basic and acidic residues" evidence="1">
    <location>
        <begin position="531"/>
        <end position="554"/>
    </location>
</feature>
<feature type="compositionally biased region" description="Basic and acidic residues" evidence="1">
    <location>
        <begin position="87"/>
        <end position="99"/>
    </location>
</feature>